<dbReference type="PANTHER" id="PTHR30514:SF1">
    <property type="entry name" value="HTH-TYPE TRANSCRIPTIONAL REGULATOR HEXR-RELATED"/>
    <property type="match status" value="1"/>
</dbReference>
<evidence type="ECO:0000256" key="1">
    <source>
        <dbReference type="ARBA" id="ARBA00023015"/>
    </source>
</evidence>
<evidence type="ECO:0000259" key="4">
    <source>
        <dbReference type="PROSITE" id="PS51071"/>
    </source>
</evidence>
<keyword evidence="7" id="KW-1185">Reference proteome</keyword>
<evidence type="ECO:0000313" key="6">
    <source>
        <dbReference type="EMBL" id="MDQ0204276.1"/>
    </source>
</evidence>
<dbReference type="CDD" id="cd05013">
    <property type="entry name" value="SIS_RpiR"/>
    <property type="match status" value="1"/>
</dbReference>
<dbReference type="Pfam" id="PF01380">
    <property type="entry name" value="SIS"/>
    <property type="match status" value="1"/>
</dbReference>
<dbReference type="RefSeq" id="WP_196605439.1">
    <property type="nucleotide sequence ID" value="NZ_CP116940.1"/>
</dbReference>
<feature type="domain" description="HTH rpiR-type" evidence="4">
    <location>
        <begin position="6"/>
        <end position="82"/>
    </location>
</feature>
<dbReference type="InterPro" id="IPR009057">
    <property type="entry name" value="Homeodomain-like_sf"/>
</dbReference>
<comment type="caution">
    <text evidence="6">The sequence shown here is derived from an EMBL/GenBank/DDBJ whole genome shotgun (WGS) entry which is preliminary data.</text>
</comment>
<dbReference type="InterPro" id="IPR047640">
    <property type="entry name" value="RpiR-like"/>
</dbReference>
<feature type="domain" description="SIS" evidence="5">
    <location>
        <begin position="126"/>
        <end position="266"/>
    </location>
</feature>
<keyword evidence="3" id="KW-0804">Transcription</keyword>
<protein>
    <submittedName>
        <fullName evidence="6">DNA-binding MurR/RpiR family transcriptional regulator</fullName>
    </submittedName>
</protein>
<organism evidence="6 7">
    <name type="scientific">Pectinatus haikarae</name>
    <dbReference type="NCBI Taxonomy" id="349096"/>
    <lineage>
        <taxon>Bacteria</taxon>
        <taxon>Bacillati</taxon>
        <taxon>Bacillota</taxon>
        <taxon>Negativicutes</taxon>
        <taxon>Selenomonadales</taxon>
        <taxon>Selenomonadaceae</taxon>
        <taxon>Pectinatus</taxon>
    </lineage>
</organism>
<sequence length="284" mass="31619">MKKENQIQLPILRSSYDNLTKSERRIADYILANAKNFIEQTVSDIAANTGSSEITVSRFCKKLGFSGLQGLKIALAREIFSPDETVYQDISVDDNYDILAGKIFKNISDGLQDTLKLLNFKDVESAVELLSKARRIVTYGFGNSATVCRDIETRFIRFGIPVQAYCDSHQQFTSASLLNENDAVIAVSHTGESIELLESVKIARKSKAKIVAVTSYARSSLAKLADISLNGMGREVHYRSEAVASRLIHMAIIDLLYTGIAIKNHDSYMKNIGKMRKVIAQKRL</sequence>
<dbReference type="GO" id="GO:0003677">
    <property type="term" value="F:DNA binding"/>
    <property type="evidence" value="ECO:0007669"/>
    <property type="project" value="UniProtKB-KW"/>
</dbReference>
<evidence type="ECO:0000259" key="5">
    <source>
        <dbReference type="PROSITE" id="PS51464"/>
    </source>
</evidence>
<dbReference type="SUPFAM" id="SSF53697">
    <property type="entry name" value="SIS domain"/>
    <property type="match status" value="1"/>
</dbReference>
<keyword evidence="2 6" id="KW-0238">DNA-binding</keyword>
<dbReference type="PROSITE" id="PS51071">
    <property type="entry name" value="HTH_RPIR"/>
    <property type="match status" value="1"/>
</dbReference>
<name>A0ABT9Y8W6_9FIRM</name>
<accession>A0ABT9Y8W6</accession>
<evidence type="ECO:0000256" key="2">
    <source>
        <dbReference type="ARBA" id="ARBA00023125"/>
    </source>
</evidence>
<reference evidence="6 7" key="1">
    <citation type="submission" date="2023-07" db="EMBL/GenBank/DDBJ databases">
        <title>Genomic Encyclopedia of Type Strains, Phase IV (KMG-IV): sequencing the most valuable type-strain genomes for metagenomic binning, comparative biology and taxonomic classification.</title>
        <authorList>
            <person name="Goeker M."/>
        </authorList>
    </citation>
    <scope>NUCLEOTIDE SEQUENCE [LARGE SCALE GENOMIC DNA]</scope>
    <source>
        <strain evidence="6 7">DSM 16980</strain>
    </source>
</reference>
<dbReference type="Gene3D" id="3.40.50.10490">
    <property type="entry name" value="Glucose-6-phosphate isomerase like protein, domain 1"/>
    <property type="match status" value="1"/>
</dbReference>
<dbReference type="EMBL" id="JAUSUE010000014">
    <property type="protein sequence ID" value="MDQ0204276.1"/>
    <property type="molecule type" value="Genomic_DNA"/>
</dbReference>
<evidence type="ECO:0000313" key="7">
    <source>
        <dbReference type="Proteomes" id="UP001239167"/>
    </source>
</evidence>
<dbReference type="PANTHER" id="PTHR30514">
    <property type="entry name" value="GLUCOKINASE"/>
    <property type="match status" value="1"/>
</dbReference>
<dbReference type="InterPro" id="IPR036388">
    <property type="entry name" value="WH-like_DNA-bd_sf"/>
</dbReference>
<evidence type="ECO:0000256" key="3">
    <source>
        <dbReference type="ARBA" id="ARBA00023163"/>
    </source>
</evidence>
<dbReference type="InterPro" id="IPR046348">
    <property type="entry name" value="SIS_dom_sf"/>
</dbReference>
<dbReference type="Gene3D" id="1.10.10.10">
    <property type="entry name" value="Winged helix-like DNA-binding domain superfamily/Winged helix DNA-binding domain"/>
    <property type="match status" value="1"/>
</dbReference>
<dbReference type="InterPro" id="IPR000281">
    <property type="entry name" value="HTH_RpiR"/>
</dbReference>
<dbReference type="SUPFAM" id="SSF46689">
    <property type="entry name" value="Homeodomain-like"/>
    <property type="match status" value="1"/>
</dbReference>
<dbReference type="Pfam" id="PF01418">
    <property type="entry name" value="HTH_6"/>
    <property type="match status" value="1"/>
</dbReference>
<dbReference type="InterPro" id="IPR001347">
    <property type="entry name" value="SIS_dom"/>
</dbReference>
<keyword evidence="1" id="KW-0805">Transcription regulation</keyword>
<dbReference type="PROSITE" id="PS51464">
    <property type="entry name" value="SIS"/>
    <property type="match status" value="1"/>
</dbReference>
<dbReference type="InterPro" id="IPR035472">
    <property type="entry name" value="RpiR-like_SIS"/>
</dbReference>
<dbReference type="Proteomes" id="UP001239167">
    <property type="component" value="Unassembled WGS sequence"/>
</dbReference>
<gene>
    <name evidence="6" type="ORF">J2S01_002004</name>
</gene>
<proteinExistence type="predicted"/>